<dbReference type="Proteomes" id="UP000448943">
    <property type="component" value="Unassembled WGS sequence"/>
</dbReference>
<comment type="caution">
    <text evidence="4">The sequence shown here is derived from an EMBL/GenBank/DDBJ whole genome shotgun (WGS) entry which is preliminary data.</text>
</comment>
<dbReference type="Gene3D" id="3.90.640.20">
    <property type="entry name" value="Heat-shock cognate protein, ATPase"/>
    <property type="match status" value="2"/>
</dbReference>
<feature type="domain" description="Deacetylase PdaC" evidence="3">
    <location>
        <begin position="73"/>
        <end position="166"/>
    </location>
</feature>
<dbReference type="SUPFAM" id="SSF55383">
    <property type="entry name" value="Copper amine oxidase, domain N"/>
    <property type="match status" value="1"/>
</dbReference>
<organism evidence="4 5">
    <name type="scientific">Chengkuizengella marina</name>
    <dbReference type="NCBI Taxonomy" id="2507566"/>
    <lineage>
        <taxon>Bacteria</taxon>
        <taxon>Bacillati</taxon>
        <taxon>Bacillota</taxon>
        <taxon>Bacilli</taxon>
        <taxon>Bacillales</taxon>
        <taxon>Paenibacillaceae</taxon>
        <taxon>Chengkuizengella</taxon>
    </lineage>
</organism>
<dbReference type="InterPro" id="IPR012854">
    <property type="entry name" value="Cu_amine_oxidase-like_N"/>
</dbReference>
<feature type="domain" description="DUF3298" evidence="2">
    <location>
        <begin position="398"/>
        <end position="464"/>
    </location>
</feature>
<dbReference type="Pfam" id="PF07833">
    <property type="entry name" value="Cu_amine_oxidN1"/>
    <property type="match status" value="1"/>
</dbReference>
<proteinExistence type="predicted"/>
<protein>
    <submittedName>
        <fullName evidence="4">DUF3298 domain-containing protein</fullName>
    </submittedName>
</protein>
<feature type="domain" description="Copper amine oxidase-like N-terminal" evidence="1">
    <location>
        <begin position="482"/>
        <end position="581"/>
    </location>
</feature>
<evidence type="ECO:0000259" key="1">
    <source>
        <dbReference type="Pfam" id="PF07833"/>
    </source>
</evidence>
<reference evidence="4 5" key="1">
    <citation type="submission" date="2019-01" db="EMBL/GenBank/DDBJ databases">
        <title>Chengkuizengella sp. nov., isolated from deep-sea sediment of East Pacific Ocean.</title>
        <authorList>
            <person name="Yang J."/>
            <person name="Lai Q."/>
            <person name="Shao Z."/>
        </authorList>
    </citation>
    <scope>NUCLEOTIDE SEQUENCE [LARGE SCALE GENOMIC DNA]</scope>
    <source>
        <strain evidence="4 5">YPA3-1-1</strain>
    </source>
</reference>
<sequence length="587" mass="66003">MISHVNKIYNKGVNIMKKTAMLLTLSGTLLFGGIQLSLANSTSTSQPIAMELALFDLQQSSKVSVESTDYAFQNEYVVVEGKLPVVKGMKDEKFQKEVNKQIIQFVEQKTAEVEKQSKVFNDEQKKLGDDAISGPHNSPTGPYSLNINYKVKISGNMVSIVFNTYTIGYIAANGINEVDSINIIDNTKGHIVELKHFVADKEKLNQLIQKEIESNEQLFKDSFKSIRNDQAFYVEDNQLSVVFNEYEIAAGYVGTPTVTIPLEQLEIDKDFEESQISVESKTLSLEEDLVVISGELPLLKGITDKQLQKLVEAQIDEIYQTAKREIEKEASDLIANNMDTRGNKLALHISYDVKENQDVVSVIITTSKYSIAGSGISTVQSINLNNSGQGQLQINDIVNDQAQLIKLIQTEIDQDPDKYFQQKLTSLREDLAFYTESDQLVLIFNEYEIAAGYVGTPEIKIPLSELSTVLDENNDDMNHNRNNVSYYTKTVDEAPVTMVSLRELGKHFDYKVKWEPQTKSVTLFNDTTEISVKVGDSEVFIDGKKSELLELASDSYKNRVYVPVSFAEKVMGEFITLEEKNEIKLEK</sequence>
<evidence type="ECO:0000313" key="5">
    <source>
        <dbReference type="Proteomes" id="UP000448943"/>
    </source>
</evidence>
<feature type="domain" description="DUF3298" evidence="2">
    <location>
        <begin position="201"/>
        <end position="262"/>
    </location>
</feature>
<dbReference type="Gene3D" id="3.30.457.10">
    <property type="entry name" value="Copper amine oxidase-like, N-terminal domain"/>
    <property type="match status" value="1"/>
</dbReference>
<name>A0A6N9PY22_9BACL</name>
<gene>
    <name evidence="4" type="ORF">ERL59_01895</name>
</gene>
<evidence type="ECO:0000259" key="2">
    <source>
        <dbReference type="Pfam" id="PF11738"/>
    </source>
</evidence>
<dbReference type="EMBL" id="SIJB01000005">
    <property type="protein sequence ID" value="NBI27712.1"/>
    <property type="molecule type" value="Genomic_DNA"/>
</dbReference>
<evidence type="ECO:0000313" key="4">
    <source>
        <dbReference type="EMBL" id="NBI27712.1"/>
    </source>
</evidence>
<dbReference type="Pfam" id="PF11738">
    <property type="entry name" value="DUF3298"/>
    <property type="match status" value="2"/>
</dbReference>
<dbReference type="InterPro" id="IPR021729">
    <property type="entry name" value="DUF3298"/>
</dbReference>
<dbReference type="InterPro" id="IPR037126">
    <property type="entry name" value="PdaC/RsiV-like_sf"/>
</dbReference>
<dbReference type="InterPro" id="IPR025303">
    <property type="entry name" value="PdaC"/>
</dbReference>
<dbReference type="Gene3D" id="3.30.565.40">
    <property type="entry name" value="Fervidobacterium nodosum Rt17-B1 like"/>
    <property type="match status" value="2"/>
</dbReference>
<dbReference type="InterPro" id="IPR036582">
    <property type="entry name" value="Mao_N_sf"/>
</dbReference>
<accession>A0A6N9PY22</accession>
<dbReference type="AlphaFoldDB" id="A0A6N9PY22"/>
<dbReference type="Pfam" id="PF13739">
    <property type="entry name" value="PdaC"/>
    <property type="match status" value="1"/>
</dbReference>
<keyword evidence="5" id="KW-1185">Reference proteome</keyword>
<evidence type="ECO:0000259" key="3">
    <source>
        <dbReference type="Pfam" id="PF13739"/>
    </source>
</evidence>